<dbReference type="Gene3D" id="2.60.40.1120">
    <property type="entry name" value="Carboxypeptidase-like, regulatory domain"/>
    <property type="match status" value="1"/>
</dbReference>
<keyword evidence="6" id="KW-1185">Reference proteome</keyword>
<name>A0A250FA45_9FLAO</name>
<proteinExistence type="predicted"/>
<comment type="subcellular location">
    <subcellularLocation>
        <location evidence="1">Cell outer membrane</location>
    </subcellularLocation>
</comment>
<accession>A0A250FA45</accession>
<dbReference type="SUPFAM" id="SSF56935">
    <property type="entry name" value="Porins"/>
    <property type="match status" value="1"/>
</dbReference>
<keyword evidence="4" id="KW-0732">Signal</keyword>
<dbReference type="KEGG" id="clk:CGC53_06375"/>
<gene>
    <name evidence="5" type="ORF">CGC53_06375</name>
</gene>
<dbReference type="SUPFAM" id="SSF49464">
    <property type="entry name" value="Carboxypeptidase regulatory domain-like"/>
    <property type="match status" value="1"/>
</dbReference>
<evidence type="ECO:0000256" key="2">
    <source>
        <dbReference type="ARBA" id="ARBA00023136"/>
    </source>
</evidence>
<organism evidence="5 6">
    <name type="scientific">Capnocytophaga leadbetteri</name>
    <dbReference type="NCBI Taxonomy" id="327575"/>
    <lineage>
        <taxon>Bacteria</taxon>
        <taxon>Pseudomonadati</taxon>
        <taxon>Bacteroidota</taxon>
        <taxon>Flavobacteriia</taxon>
        <taxon>Flavobacteriales</taxon>
        <taxon>Flavobacteriaceae</taxon>
        <taxon>Capnocytophaga</taxon>
    </lineage>
</organism>
<dbReference type="Gene3D" id="2.40.170.20">
    <property type="entry name" value="TonB-dependent receptor, beta-barrel domain"/>
    <property type="match status" value="1"/>
</dbReference>
<dbReference type="RefSeq" id="WP_095914063.1">
    <property type="nucleotide sequence ID" value="NZ_CP022384.1"/>
</dbReference>
<dbReference type="GO" id="GO:0009279">
    <property type="term" value="C:cell outer membrane"/>
    <property type="evidence" value="ECO:0007669"/>
    <property type="project" value="UniProtKB-SubCell"/>
</dbReference>
<dbReference type="InterPro" id="IPR008969">
    <property type="entry name" value="CarboxyPept-like_regulatory"/>
</dbReference>
<evidence type="ECO:0000256" key="3">
    <source>
        <dbReference type="ARBA" id="ARBA00023237"/>
    </source>
</evidence>
<evidence type="ECO:0000256" key="4">
    <source>
        <dbReference type="SAM" id="SignalP"/>
    </source>
</evidence>
<feature type="chain" id="PRO_5013395271" evidence="4">
    <location>
        <begin position="20"/>
        <end position="905"/>
    </location>
</feature>
<feature type="signal peptide" evidence="4">
    <location>
        <begin position="1"/>
        <end position="19"/>
    </location>
</feature>
<dbReference type="AlphaFoldDB" id="A0A250FA45"/>
<evidence type="ECO:0000313" key="5">
    <source>
        <dbReference type="EMBL" id="ATA82000.1"/>
    </source>
</evidence>
<evidence type="ECO:0000313" key="6">
    <source>
        <dbReference type="Proteomes" id="UP000217276"/>
    </source>
</evidence>
<keyword evidence="2" id="KW-0472">Membrane</keyword>
<protein>
    <submittedName>
        <fullName evidence="5">TonB-dependent receptor</fullName>
    </submittedName>
</protein>
<evidence type="ECO:0000256" key="1">
    <source>
        <dbReference type="ARBA" id="ARBA00004442"/>
    </source>
</evidence>
<dbReference type="Pfam" id="PF13715">
    <property type="entry name" value="CarbopepD_reg_2"/>
    <property type="match status" value="1"/>
</dbReference>
<sequence>MLKKLFFYVLLLCSITAFSQVKVEGTVIDEITKKPLQGVKVRVNSPRRYAETDSKGRYVLQLPQGDFLLFFSLNGYTTREEVVMIEKERRQLLDPYALSPDYAQEAEQLAVISENELEDDESQADAMSGLLQSSQDVFMRRAAFDFSSVFFKPRGYDSKDVSVLINGIPMNRLENGRAQWANWGGLNDITRNQELSNGIAKSDYTFGGLAGSTYIHIRPSLNRPGLRFSSSLSNRSYVGRLMATYSSGLQRNGLAYTLSASRRWAANGSWVDGTLYNAYAFSGAIEYQLNNYHNFNLVGLFSPIKRGKTSPLTREAIDLMGYRYNPYWGDQQGDKRNSRNRIISEPIFVLSYNYQKDDTRLNVDLGYQFGEIGNTRISYGNAQNPEPNYYKKMPSYYLNQQPSDEAMAELQKNYFLNNSQLNWADLYAANRNATDGRSAFIVSNDVNRERTFTTNVNFSTPVYENIKSTSGLVYRRIASDNYALVDDLLGGNYFMNYDYFESQPYNSLEADRKKQQGDKWNYSYALNSNVVEAFSQLEFTFKKAEVFVAARYHYTDVQREGNFYYPVYPDSYGKGALQVQKGMSTKAGFTYALTGRHLLQFNTAYFNTPQSVRNIFVNVRNSNRLLPNIKNEVAYTADANYILRLPYLKSRLTGYITEIENTSETNFFYTETALTDEISNGFVAQTIDGIKKRHFGLEWGAEAQLLPTLKLSAAVALGQYTYVNNPKLYISSDDIPQGIAYDEVKLKNYHVPSGPQQAYSVGLEYRSNNYWWVSATANLLAKNYVSLSALNRTSQFFIDPNTRQSFTNIDYDKARQLLKQERLDDVFLVNLVGGKSWRVKKVYISAMLSINNLFDTQFLSGGFEQSRTANYGKMLQDNAHGVPSFGNRYFVGYGRTYMANLAISL</sequence>
<dbReference type="InterPro" id="IPR036942">
    <property type="entry name" value="Beta-barrel_TonB_sf"/>
</dbReference>
<dbReference type="Proteomes" id="UP000217276">
    <property type="component" value="Chromosome"/>
</dbReference>
<keyword evidence="3" id="KW-0998">Cell outer membrane</keyword>
<reference evidence="6" key="1">
    <citation type="submission" date="2017-06" db="EMBL/GenBank/DDBJ databases">
        <title>Capnocytophaga spp. assemblies.</title>
        <authorList>
            <person name="Gulvik C.A."/>
        </authorList>
    </citation>
    <scope>NUCLEOTIDE SEQUENCE [LARGE SCALE GENOMIC DNA]</scope>
    <source>
        <strain evidence="6">H6253</strain>
    </source>
</reference>
<keyword evidence="5" id="KW-0675">Receptor</keyword>
<dbReference type="EMBL" id="CP022384">
    <property type="protein sequence ID" value="ATA82000.1"/>
    <property type="molecule type" value="Genomic_DNA"/>
</dbReference>